<dbReference type="EMBL" id="CP002810">
    <property type="protein sequence ID" value="AEG43432.1"/>
    <property type="molecule type" value="Genomic_DNA"/>
</dbReference>
<dbReference type="STRING" id="743718.Isova_0645"/>
<proteinExistence type="predicted"/>
<dbReference type="AlphaFoldDB" id="F6FVV2"/>
<reference evidence="1 2" key="1">
    <citation type="submission" date="2011-05" db="EMBL/GenBank/DDBJ databases">
        <title>Complete sequence of Isoptericola variabilis 225.</title>
        <authorList>
            <consortium name="US DOE Joint Genome Institute"/>
            <person name="Lucas S."/>
            <person name="Han J."/>
            <person name="Lapidus A."/>
            <person name="Cheng J.-F."/>
            <person name="Goodwin L."/>
            <person name="Pitluck S."/>
            <person name="Peters L."/>
            <person name="Mikhailova N."/>
            <person name="Zeytun A."/>
            <person name="Han C."/>
            <person name="Tapia R."/>
            <person name="Land M."/>
            <person name="Hauser L."/>
            <person name="Kyrpides N."/>
            <person name="Ivanova N."/>
            <person name="Pagani I."/>
            <person name="Siebers A."/>
            <person name="Allgaier M."/>
            <person name="Thelen M."/>
            <person name="Hugenholtz P."/>
            <person name="Gladden J."/>
            <person name="Woyke T."/>
        </authorList>
    </citation>
    <scope>NUCLEOTIDE SEQUENCE [LARGE SCALE GENOMIC DNA]</scope>
    <source>
        <strain evidence="2">225</strain>
    </source>
</reference>
<sequence>MDMNWTDDPMHDVPGADQPMDGTDVAVLSRLARVVTAIDPVPDGLVERSLFAMTLAGLEAEVMELQLIEAPVGSVRGEAPPLEARTITFTHERLTVMIALSAADDGEHVRVDGWVAPAGDGVVVELRQPGGTRATTTDDDGRFVFESVDRGQASLLVRPAEGEDAPAVTTPVVEL</sequence>
<organism evidence="2">
    <name type="scientific">Isoptericola variabilis (strain 225)</name>
    <dbReference type="NCBI Taxonomy" id="743718"/>
    <lineage>
        <taxon>Bacteria</taxon>
        <taxon>Bacillati</taxon>
        <taxon>Actinomycetota</taxon>
        <taxon>Actinomycetes</taxon>
        <taxon>Micrococcales</taxon>
        <taxon>Promicromonosporaceae</taxon>
        <taxon>Isoptericola</taxon>
    </lineage>
</organism>
<evidence type="ECO:0000313" key="1">
    <source>
        <dbReference type="EMBL" id="AEG43432.1"/>
    </source>
</evidence>
<dbReference type="eggNOG" id="ENOG5032XDT">
    <property type="taxonomic scope" value="Bacteria"/>
</dbReference>
<dbReference type="Proteomes" id="UP000009236">
    <property type="component" value="Chromosome"/>
</dbReference>
<evidence type="ECO:0000313" key="2">
    <source>
        <dbReference type="Proteomes" id="UP000009236"/>
    </source>
</evidence>
<protein>
    <recommendedName>
        <fullName evidence="3">Carboxypeptidase regulatory-like domain-containing protein</fullName>
    </recommendedName>
</protein>
<keyword evidence="2" id="KW-1185">Reference proteome</keyword>
<evidence type="ECO:0008006" key="3">
    <source>
        <dbReference type="Google" id="ProtNLM"/>
    </source>
</evidence>
<name>F6FVV2_ISOV2</name>
<accession>F6FVV2</accession>
<gene>
    <name evidence="1" type="ordered locus">Isova_0645</name>
</gene>
<dbReference type="KEGG" id="iva:Isova_0645"/>
<dbReference type="HOGENOM" id="CLU_113280_0_0_11"/>